<dbReference type="InterPro" id="IPR001796">
    <property type="entry name" value="DHFR_dom"/>
</dbReference>
<comment type="caution">
    <text evidence="11">The sequence shown here is derived from an EMBL/GenBank/DDBJ whole genome shotgun (WGS) entry which is preliminary data.</text>
</comment>
<protein>
    <recommendedName>
        <fullName evidence="3 8">Dihydrofolate reductase</fullName>
        <ecNumber evidence="3 8">1.5.1.3</ecNumber>
    </recommendedName>
</protein>
<feature type="domain" description="DHFR" evidence="10">
    <location>
        <begin position="2"/>
        <end position="161"/>
    </location>
</feature>
<dbReference type="FunFam" id="3.40.430.10:FF:000001">
    <property type="entry name" value="Dihydrofolate reductase"/>
    <property type="match status" value="1"/>
</dbReference>
<evidence type="ECO:0000259" key="10">
    <source>
        <dbReference type="PROSITE" id="PS51330"/>
    </source>
</evidence>
<dbReference type="SUPFAM" id="SSF53597">
    <property type="entry name" value="Dihydrofolate reductase-like"/>
    <property type="match status" value="1"/>
</dbReference>
<dbReference type="UniPathway" id="UPA00077">
    <property type="reaction ID" value="UER00158"/>
</dbReference>
<dbReference type="Proteomes" id="UP000570493">
    <property type="component" value="Unassembled WGS sequence"/>
</dbReference>
<evidence type="ECO:0000256" key="2">
    <source>
        <dbReference type="ARBA" id="ARBA00009539"/>
    </source>
</evidence>
<dbReference type="PROSITE" id="PS00075">
    <property type="entry name" value="DHFR_1"/>
    <property type="match status" value="1"/>
</dbReference>
<dbReference type="InterPro" id="IPR024072">
    <property type="entry name" value="DHFR-like_dom_sf"/>
</dbReference>
<organism evidence="11 12">
    <name type="scientific">Pseudoalteromonas arctica</name>
    <dbReference type="NCBI Taxonomy" id="394751"/>
    <lineage>
        <taxon>Bacteria</taxon>
        <taxon>Pseudomonadati</taxon>
        <taxon>Pseudomonadota</taxon>
        <taxon>Gammaproteobacteria</taxon>
        <taxon>Alteromonadales</taxon>
        <taxon>Pseudoalteromonadaceae</taxon>
        <taxon>Pseudoalteromonas</taxon>
    </lineage>
</organism>
<dbReference type="GO" id="GO:0046654">
    <property type="term" value="P:tetrahydrofolate biosynthetic process"/>
    <property type="evidence" value="ECO:0007669"/>
    <property type="project" value="UniProtKB-UniPathway"/>
</dbReference>
<dbReference type="EC" id="1.5.1.3" evidence="3 8"/>
<keyword evidence="6 8" id="KW-0560">Oxidoreductase</keyword>
<keyword evidence="5 8" id="KW-0521">NADP</keyword>
<reference evidence="11" key="1">
    <citation type="submission" date="2020-04" db="EMBL/GenBank/DDBJ databases">
        <title>Genome Sequencing for Pseudoaltermonas arctica.</title>
        <authorList>
            <person name="Elkins N.S."/>
        </authorList>
    </citation>
    <scope>NUCLEOTIDE SEQUENCE [LARGE SCALE GENOMIC DNA]</scope>
    <source>
        <strain evidence="11">NEC-BIFX-2020_0012</strain>
    </source>
</reference>
<dbReference type="GO" id="GO:0046452">
    <property type="term" value="P:dihydrofolate metabolic process"/>
    <property type="evidence" value="ECO:0007669"/>
    <property type="project" value="TreeGrafter"/>
</dbReference>
<accession>A0A7Y0DR63</accession>
<dbReference type="PIRSF" id="PIRSF000194">
    <property type="entry name" value="DHFR"/>
    <property type="match status" value="1"/>
</dbReference>
<dbReference type="PROSITE" id="PS51330">
    <property type="entry name" value="DHFR_2"/>
    <property type="match status" value="1"/>
</dbReference>
<dbReference type="RefSeq" id="WP_169019135.1">
    <property type="nucleotide sequence ID" value="NZ_JABBMT010000004.1"/>
</dbReference>
<comment type="catalytic activity">
    <reaction evidence="8">
        <text>(6S)-5,6,7,8-tetrahydrofolate + NADP(+) = 7,8-dihydrofolate + NADPH + H(+)</text>
        <dbReference type="Rhea" id="RHEA:15009"/>
        <dbReference type="ChEBI" id="CHEBI:15378"/>
        <dbReference type="ChEBI" id="CHEBI:57451"/>
        <dbReference type="ChEBI" id="CHEBI:57453"/>
        <dbReference type="ChEBI" id="CHEBI:57783"/>
        <dbReference type="ChEBI" id="CHEBI:58349"/>
        <dbReference type="EC" id="1.5.1.3"/>
    </reaction>
</comment>
<dbReference type="NCBIfam" id="NF008037">
    <property type="entry name" value="PRK10769.1"/>
    <property type="match status" value="1"/>
</dbReference>
<comment type="similarity">
    <text evidence="2 8 9">Belongs to the dihydrofolate reductase family.</text>
</comment>
<evidence type="ECO:0000256" key="3">
    <source>
        <dbReference type="ARBA" id="ARBA00012856"/>
    </source>
</evidence>
<dbReference type="Gene3D" id="3.40.430.10">
    <property type="entry name" value="Dihydrofolate Reductase, subunit A"/>
    <property type="match status" value="1"/>
</dbReference>
<evidence type="ECO:0000256" key="5">
    <source>
        <dbReference type="ARBA" id="ARBA00022857"/>
    </source>
</evidence>
<dbReference type="CDD" id="cd00209">
    <property type="entry name" value="DHFR"/>
    <property type="match status" value="1"/>
</dbReference>
<dbReference type="GO" id="GO:0005829">
    <property type="term" value="C:cytosol"/>
    <property type="evidence" value="ECO:0007669"/>
    <property type="project" value="TreeGrafter"/>
</dbReference>
<dbReference type="PANTHER" id="PTHR48069:SF3">
    <property type="entry name" value="DIHYDROFOLATE REDUCTASE"/>
    <property type="match status" value="1"/>
</dbReference>
<dbReference type="Pfam" id="PF00186">
    <property type="entry name" value="DHFR_1"/>
    <property type="match status" value="1"/>
</dbReference>
<dbReference type="GO" id="GO:0004146">
    <property type="term" value="F:dihydrofolate reductase activity"/>
    <property type="evidence" value="ECO:0007669"/>
    <property type="project" value="UniProtKB-EC"/>
</dbReference>
<evidence type="ECO:0000256" key="9">
    <source>
        <dbReference type="RuleBase" id="RU004474"/>
    </source>
</evidence>
<dbReference type="InterPro" id="IPR012259">
    <property type="entry name" value="DHFR"/>
</dbReference>
<comment type="function">
    <text evidence="7 8">Key enzyme in folate metabolism. Catalyzes an essential reaction for de novo glycine and purine synthesis, and for DNA precursor synthesis.</text>
</comment>
<gene>
    <name evidence="11" type="primary">folA</name>
    <name evidence="11" type="ORF">HHO47_04105</name>
</gene>
<evidence type="ECO:0000313" key="11">
    <source>
        <dbReference type="EMBL" id="NMM40046.1"/>
    </source>
</evidence>
<evidence type="ECO:0000256" key="8">
    <source>
        <dbReference type="PIRNR" id="PIRNR000194"/>
    </source>
</evidence>
<evidence type="ECO:0000256" key="6">
    <source>
        <dbReference type="ARBA" id="ARBA00023002"/>
    </source>
</evidence>
<name>A0A7Y0DR63_9GAMM</name>
<dbReference type="GO" id="GO:0006730">
    <property type="term" value="P:one-carbon metabolic process"/>
    <property type="evidence" value="ECO:0007669"/>
    <property type="project" value="UniProtKB-KW"/>
</dbReference>
<keyword evidence="4 8" id="KW-0554">One-carbon metabolism</keyword>
<proteinExistence type="inferred from homology"/>
<dbReference type="InterPro" id="IPR017925">
    <property type="entry name" value="DHFR_CS"/>
</dbReference>
<dbReference type="EMBL" id="JABBMT010000004">
    <property type="protein sequence ID" value="NMM40046.1"/>
    <property type="molecule type" value="Genomic_DNA"/>
</dbReference>
<sequence length="163" mass="18301">MKISMIAAMAKNRVIGQSNKMPWHLPADLQHFKAVTMNKPVIMGRKTFESIGRPLPGRRNIVISRNTDYTAAGVDVVISPEDAISLVCESDEVMVIGGGNVYQQFLKSADRLYLTFIDLDVAGDTQFPDYEQSANWQVVEELSNQPDDKNIYGYKFVTLDKIK</sequence>
<evidence type="ECO:0000256" key="7">
    <source>
        <dbReference type="ARBA" id="ARBA00025067"/>
    </source>
</evidence>
<evidence type="ECO:0000313" key="12">
    <source>
        <dbReference type="Proteomes" id="UP000570493"/>
    </source>
</evidence>
<dbReference type="PANTHER" id="PTHR48069">
    <property type="entry name" value="DIHYDROFOLATE REDUCTASE"/>
    <property type="match status" value="1"/>
</dbReference>
<evidence type="ECO:0000256" key="4">
    <source>
        <dbReference type="ARBA" id="ARBA00022563"/>
    </source>
</evidence>
<dbReference type="GO" id="GO:0070401">
    <property type="term" value="F:NADP+ binding"/>
    <property type="evidence" value="ECO:0007669"/>
    <property type="project" value="UniProtKB-ARBA"/>
</dbReference>
<dbReference type="AlphaFoldDB" id="A0A7Y0DR63"/>
<comment type="pathway">
    <text evidence="1 8">Cofactor biosynthesis; tetrahydrofolate biosynthesis; 5,6,7,8-tetrahydrofolate from 7,8-dihydrofolate: step 1/1.</text>
</comment>
<keyword evidence="12" id="KW-1185">Reference proteome</keyword>
<evidence type="ECO:0000256" key="1">
    <source>
        <dbReference type="ARBA" id="ARBA00004903"/>
    </source>
</evidence>
<dbReference type="PRINTS" id="PR00070">
    <property type="entry name" value="DHFR"/>
</dbReference>
<dbReference type="GO" id="GO:0046655">
    <property type="term" value="P:folic acid metabolic process"/>
    <property type="evidence" value="ECO:0007669"/>
    <property type="project" value="TreeGrafter"/>
</dbReference>